<feature type="non-terminal residue" evidence="3">
    <location>
        <position position="1"/>
    </location>
</feature>
<dbReference type="EMBL" id="CARXXK010001494">
    <property type="protein sequence ID" value="CAI6376509.1"/>
    <property type="molecule type" value="Genomic_DNA"/>
</dbReference>
<proteinExistence type="predicted"/>
<sequence length="44" mass="4623">PLQHNTMEALPASSHSSTPTSLKLSTLSTVKLHPPTTEEAPPTS</sequence>
<evidence type="ECO:0000256" key="1">
    <source>
        <dbReference type="SAM" id="MobiDB-lite"/>
    </source>
</evidence>
<comment type="caution">
    <text evidence="3">The sequence shown here is derived from an EMBL/GenBank/DDBJ whole genome shotgun (WGS) entry which is preliminary data.</text>
</comment>
<feature type="region of interest" description="Disordered" evidence="1">
    <location>
        <begin position="1"/>
        <end position="44"/>
    </location>
</feature>
<evidence type="ECO:0000313" key="2">
    <source>
        <dbReference type="EMBL" id="CAI6376496.1"/>
    </source>
</evidence>
<accession>A0AAV0Y9X8</accession>
<dbReference type="EMBL" id="CARXXK010001494">
    <property type="protein sequence ID" value="CAI6376496.1"/>
    <property type="molecule type" value="Genomic_DNA"/>
</dbReference>
<keyword evidence="4" id="KW-1185">Reference proteome</keyword>
<gene>
    <name evidence="2" type="ORF">MEUPH1_LOCUS29861</name>
    <name evidence="3" type="ORF">MEUPH1_LOCUS29873</name>
</gene>
<dbReference type="AlphaFoldDB" id="A0AAV0Y9X8"/>
<evidence type="ECO:0000313" key="3">
    <source>
        <dbReference type="EMBL" id="CAI6376509.1"/>
    </source>
</evidence>
<dbReference type="Proteomes" id="UP001160148">
    <property type="component" value="Unassembled WGS sequence"/>
</dbReference>
<evidence type="ECO:0000313" key="4">
    <source>
        <dbReference type="Proteomes" id="UP001160148"/>
    </source>
</evidence>
<name>A0AAV0Y9X8_9HEMI</name>
<organism evidence="3 4">
    <name type="scientific">Macrosiphum euphorbiae</name>
    <name type="common">potato aphid</name>
    <dbReference type="NCBI Taxonomy" id="13131"/>
    <lineage>
        <taxon>Eukaryota</taxon>
        <taxon>Metazoa</taxon>
        <taxon>Ecdysozoa</taxon>
        <taxon>Arthropoda</taxon>
        <taxon>Hexapoda</taxon>
        <taxon>Insecta</taxon>
        <taxon>Pterygota</taxon>
        <taxon>Neoptera</taxon>
        <taxon>Paraneoptera</taxon>
        <taxon>Hemiptera</taxon>
        <taxon>Sternorrhyncha</taxon>
        <taxon>Aphidomorpha</taxon>
        <taxon>Aphidoidea</taxon>
        <taxon>Aphididae</taxon>
        <taxon>Macrosiphini</taxon>
        <taxon>Macrosiphum</taxon>
    </lineage>
</organism>
<reference evidence="3 4" key="1">
    <citation type="submission" date="2023-01" db="EMBL/GenBank/DDBJ databases">
        <authorList>
            <person name="Whitehead M."/>
        </authorList>
    </citation>
    <scope>NUCLEOTIDE SEQUENCE [LARGE SCALE GENOMIC DNA]</scope>
</reference>
<protein>
    <submittedName>
        <fullName evidence="3">Uncharacterized protein</fullName>
    </submittedName>
</protein>
<feature type="compositionally biased region" description="Low complexity" evidence="1">
    <location>
        <begin position="9"/>
        <end position="33"/>
    </location>
</feature>